<dbReference type="InterPro" id="IPR013766">
    <property type="entry name" value="Thioredoxin_domain"/>
</dbReference>
<comment type="similarity">
    <text evidence="1">Belongs to the SCO1/2 family.</text>
</comment>
<dbReference type="PANTHER" id="PTHR12151">
    <property type="entry name" value="ELECTRON TRANSPORT PROTIN SCO1/SENC FAMILY MEMBER"/>
    <property type="match status" value="1"/>
</dbReference>
<reference evidence="5 6" key="1">
    <citation type="submission" date="2023-07" db="EMBL/GenBank/DDBJ databases">
        <title>Genomic Encyclopedia of Type Strains, Phase IV (KMG-IV): sequencing the most valuable type-strain genomes for metagenomic binning, comparative biology and taxonomic classification.</title>
        <authorList>
            <person name="Goeker M."/>
        </authorList>
    </citation>
    <scope>NUCLEOTIDE SEQUENCE [LARGE SCALE GENOMIC DNA]</scope>
    <source>
        <strain evidence="5 6">DSM 4006</strain>
    </source>
</reference>
<dbReference type="InterPro" id="IPR003782">
    <property type="entry name" value="SCO1/SenC"/>
</dbReference>
<keyword evidence="3" id="KW-0812">Transmembrane</keyword>
<dbReference type="RefSeq" id="WP_274454612.1">
    <property type="nucleotide sequence ID" value="NZ_CP067097.1"/>
</dbReference>
<name>A0ABT9XH94_9BACL</name>
<accession>A0ABT9XH94</accession>
<keyword evidence="3" id="KW-0472">Membrane</keyword>
<evidence type="ECO:0000313" key="6">
    <source>
        <dbReference type="Proteomes" id="UP001232973"/>
    </source>
</evidence>
<dbReference type="PANTHER" id="PTHR12151:SF25">
    <property type="entry name" value="LINALOOL DEHYDRATASE_ISOMERASE DOMAIN-CONTAINING PROTEIN"/>
    <property type="match status" value="1"/>
</dbReference>
<dbReference type="CDD" id="cd02968">
    <property type="entry name" value="SCO"/>
    <property type="match status" value="1"/>
</dbReference>
<keyword evidence="2" id="KW-0186">Copper</keyword>
<proteinExistence type="inferred from homology"/>
<dbReference type="Gene3D" id="3.40.30.10">
    <property type="entry name" value="Glutaredoxin"/>
    <property type="match status" value="1"/>
</dbReference>
<keyword evidence="6" id="KW-1185">Reference proteome</keyword>
<feature type="domain" description="Thioredoxin" evidence="4">
    <location>
        <begin position="42"/>
        <end position="207"/>
    </location>
</feature>
<sequence length="207" mass="22976">MNIALRFIRRQWLTFLTVATFFGICCGGITLHALKGTSAQSLPMEGKAYNFFLVNSNGNRVTLGDSAGKVRLVAFIYTRCNASCPVVTSEMVQLQKGLERQGIMGNHVELISITMDPAHDTESVLRSYEKQFGVAPVGWEFLTGTQQAIDQTLKQYGIYVKKVDATQYVHTIAEFLIDGQGNIRKVYGLDISETSTENDIESLLHSE</sequence>
<evidence type="ECO:0000259" key="4">
    <source>
        <dbReference type="PROSITE" id="PS51352"/>
    </source>
</evidence>
<gene>
    <name evidence="5" type="ORF">J2S03_001527</name>
</gene>
<dbReference type="EMBL" id="JAUSTP010000009">
    <property type="protein sequence ID" value="MDQ0189682.1"/>
    <property type="molecule type" value="Genomic_DNA"/>
</dbReference>
<comment type="caution">
    <text evidence="5">The sequence shown here is derived from an EMBL/GenBank/DDBJ whole genome shotgun (WGS) entry which is preliminary data.</text>
</comment>
<dbReference type="SUPFAM" id="SSF52833">
    <property type="entry name" value="Thioredoxin-like"/>
    <property type="match status" value="1"/>
</dbReference>
<feature type="transmembrane region" description="Helical" evidence="3">
    <location>
        <begin position="12"/>
        <end position="34"/>
    </location>
</feature>
<dbReference type="Proteomes" id="UP001232973">
    <property type="component" value="Unassembled WGS sequence"/>
</dbReference>
<protein>
    <submittedName>
        <fullName evidence="5">Protein SCO1/2</fullName>
    </submittedName>
</protein>
<evidence type="ECO:0000256" key="2">
    <source>
        <dbReference type="ARBA" id="ARBA00023008"/>
    </source>
</evidence>
<evidence type="ECO:0000256" key="3">
    <source>
        <dbReference type="SAM" id="Phobius"/>
    </source>
</evidence>
<dbReference type="Pfam" id="PF02630">
    <property type="entry name" value="SCO1-SenC"/>
    <property type="match status" value="1"/>
</dbReference>
<evidence type="ECO:0000256" key="1">
    <source>
        <dbReference type="ARBA" id="ARBA00010996"/>
    </source>
</evidence>
<evidence type="ECO:0000313" key="5">
    <source>
        <dbReference type="EMBL" id="MDQ0189682.1"/>
    </source>
</evidence>
<keyword evidence="3" id="KW-1133">Transmembrane helix</keyword>
<organism evidence="5 6">
    <name type="scientific">Alicyclobacillus cycloheptanicus</name>
    <dbReference type="NCBI Taxonomy" id="1457"/>
    <lineage>
        <taxon>Bacteria</taxon>
        <taxon>Bacillati</taxon>
        <taxon>Bacillota</taxon>
        <taxon>Bacilli</taxon>
        <taxon>Bacillales</taxon>
        <taxon>Alicyclobacillaceae</taxon>
        <taxon>Alicyclobacillus</taxon>
    </lineage>
</organism>
<dbReference type="InterPro" id="IPR036249">
    <property type="entry name" value="Thioredoxin-like_sf"/>
</dbReference>
<dbReference type="PROSITE" id="PS51352">
    <property type="entry name" value="THIOREDOXIN_2"/>
    <property type="match status" value="1"/>
</dbReference>